<accession>A0A8D8RAF0</accession>
<evidence type="ECO:0008006" key="2">
    <source>
        <dbReference type="Google" id="ProtNLM"/>
    </source>
</evidence>
<sequence>MWVSKVTKKQEVDKFSNYAAVHGDTHHNTKISPSDVKAYVEKNQLQDLNVHLNTENRKGLFYKQLFTNIQKRPWFYERILSNRKFIVFFNRLRVNHALCKAYLYKINVEPNFLCPLCLVREDIEHIVMECRKYNNQRLKLFQALSTICQQPFSYRTILLNDNAYGYIHQFFAQCNLVI</sequence>
<evidence type="ECO:0000313" key="1">
    <source>
        <dbReference type="EMBL" id="CAG6647350.1"/>
    </source>
</evidence>
<proteinExistence type="predicted"/>
<protein>
    <recommendedName>
        <fullName evidence="2">Reverse transcriptase zinc-binding domain-containing protein</fullName>
    </recommendedName>
</protein>
<reference evidence="1" key="1">
    <citation type="submission" date="2021-05" db="EMBL/GenBank/DDBJ databases">
        <authorList>
            <person name="Alioto T."/>
            <person name="Alioto T."/>
            <person name="Gomez Garrido J."/>
        </authorList>
    </citation>
    <scope>NUCLEOTIDE SEQUENCE</scope>
</reference>
<dbReference type="EMBL" id="HBUF01146529">
    <property type="protein sequence ID" value="CAG6647350.1"/>
    <property type="molecule type" value="Transcribed_RNA"/>
</dbReference>
<name>A0A8D8RAF0_9HEMI</name>
<dbReference type="AlphaFoldDB" id="A0A8D8RAF0"/>
<organism evidence="1">
    <name type="scientific">Cacopsylla melanoneura</name>
    <dbReference type="NCBI Taxonomy" id="428564"/>
    <lineage>
        <taxon>Eukaryota</taxon>
        <taxon>Metazoa</taxon>
        <taxon>Ecdysozoa</taxon>
        <taxon>Arthropoda</taxon>
        <taxon>Hexapoda</taxon>
        <taxon>Insecta</taxon>
        <taxon>Pterygota</taxon>
        <taxon>Neoptera</taxon>
        <taxon>Paraneoptera</taxon>
        <taxon>Hemiptera</taxon>
        <taxon>Sternorrhyncha</taxon>
        <taxon>Psylloidea</taxon>
        <taxon>Psyllidae</taxon>
        <taxon>Psyllinae</taxon>
        <taxon>Cacopsylla</taxon>
    </lineage>
</organism>